<evidence type="ECO:0000313" key="1">
    <source>
        <dbReference type="Proteomes" id="UP000790787"/>
    </source>
</evidence>
<dbReference type="RefSeq" id="XP_075074345.1">
    <property type="nucleotide sequence ID" value="XM_075218244.1"/>
</dbReference>
<name>A0AC58RNN6_TOBAC</name>
<organism evidence="1 2">
    <name type="scientific">Nicotiana tabacum</name>
    <name type="common">Common tobacco</name>
    <dbReference type="NCBI Taxonomy" id="4097"/>
    <lineage>
        <taxon>Eukaryota</taxon>
        <taxon>Viridiplantae</taxon>
        <taxon>Streptophyta</taxon>
        <taxon>Embryophyta</taxon>
        <taxon>Tracheophyta</taxon>
        <taxon>Spermatophyta</taxon>
        <taxon>Magnoliopsida</taxon>
        <taxon>eudicotyledons</taxon>
        <taxon>Gunneridae</taxon>
        <taxon>Pentapetalae</taxon>
        <taxon>asterids</taxon>
        <taxon>lamiids</taxon>
        <taxon>Solanales</taxon>
        <taxon>Solanaceae</taxon>
        <taxon>Nicotianoideae</taxon>
        <taxon>Nicotianeae</taxon>
        <taxon>Nicotiana</taxon>
    </lineage>
</organism>
<proteinExistence type="predicted"/>
<protein>
    <submittedName>
        <fullName evidence="2">Uncharacterized protein LOC107829590 isoform X1</fullName>
    </submittedName>
</protein>
<gene>
    <name evidence="2" type="primary">LOC107829590</name>
</gene>
<dbReference type="Proteomes" id="UP000790787">
    <property type="component" value="Chromosome 7"/>
</dbReference>
<evidence type="ECO:0000313" key="2">
    <source>
        <dbReference type="RefSeq" id="XP_075074345.1"/>
    </source>
</evidence>
<reference evidence="2" key="2">
    <citation type="submission" date="2025-08" db="UniProtKB">
        <authorList>
            <consortium name="RefSeq"/>
        </authorList>
    </citation>
    <scope>IDENTIFICATION</scope>
    <source>
        <tissue evidence="2">Leaf</tissue>
    </source>
</reference>
<sequence length="272" mass="31096">MEDKMREARLRWFGHIQRRNTDAPVRRCERLAVVGTRRGRGRPKKYWGEVIRQNMARLRVTEDIALNRELWRSSIKENGELEQYKLAPEGIKQAELAGESFLKALKEDEVPLENVRICYSPFSRTTHTAQVVASVLDISFEGPQCMVLEDLRERFFGPSYELKSHDKYPDIWALDEKDPFMQPEGGESVADVVSRLTSALINMESQFRGCTVLVVSHGDPLQIFQTVLNAATDYKGSCENDLTSRIQAVKIPSVLSQHRRFALQTGELRSVV</sequence>
<accession>A0AC58RNN6</accession>
<reference evidence="1" key="1">
    <citation type="journal article" date="2014" name="Nat. Commun.">
        <title>The tobacco genome sequence and its comparison with those of tomato and potato.</title>
        <authorList>
            <person name="Sierro N."/>
            <person name="Battey J.N."/>
            <person name="Ouadi S."/>
            <person name="Bakaher N."/>
            <person name="Bovet L."/>
            <person name="Willig A."/>
            <person name="Goepfert S."/>
            <person name="Peitsch M.C."/>
            <person name="Ivanov N.V."/>
        </authorList>
    </citation>
    <scope>NUCLEOTIDE SEQUENCE [LARGE SCALE GENOMIC DNA]</scope>
</reference>
<keyword evidence="1" id="KW-1185">Reference proteome</keyword>